<evidence type="ECO:0000256" key="1">
    <source>
        <dbReference type="SAM" id="MobiDB-lite"/>
    </source>
</evidence>
<sequence>MADMAVDGPQECVNVLGGGGSSSSSGGGAANTTPATAEGGASLDEERVWRDVKPTHPPTQSLCQNEEDPTFVFVFIPISPSPGSAAALPSHPAPQPTLSRFN</sequence>
<evidence type="ECO:0000313" key="2">
    <source>
        <dbReference type="EMBL" id="KAF7505314.1"/>
    </source>
</evidence>
<dbReference type="Proteomes" id="UP000606974">
    <property type="component" value="Unassembled WGS sequence"/>
</dbReference>
<feature type="region of interest" description="Disordered" evidence="1">
    <location>
        <begin position="1"/>
        <end position="65"/>
    </location>
</feature>
<name>A0A8H7DZS2_9EURO</name>
<dbReference type="AlphaFoldDB" id="A0A8H7DZS2"/>
<feature type="compositionally biased region" description="Basic and acidic residues" evidence="1">
    <location>
        <begin position="44"/>
        <end position="54"/>
    </location>
</feature>
<comment type="caution">
    <text evidence="2">The sequence shown here is derived from an EMBL/GenBank/DDBJ whole genome shotgun (WGS) entry which is preliminary data.</text>
</comment>
<keyword evidence="3" id="KW-1185">Reference proteome</keyword>
<evidence type="ECO:0000313" key="3">
    <source>
        <dbReference type="Proteomes" id="UP000606974"/>
    </source>
</evidence>
<reference evidence="2" key="1">
    <citation type="submission" date="2020-02" db="EMBL/GenBank/DDBJ databases">
        <authorList>
            <person name="Palmer J.M."/>
        </authorList>
    </citation>
    <scope>NUCLEOTIDE SEQUENCE</scope>
    <source>
        <strain evidence="2">EPUS1.4</strain>
        <tissue evidence="2">Thallus</tissue>
    </source>
</reference>
<dbReference type="EMBL" id="JAACFV010000112">
    <property type="protein sequence ID" value="KAF7505314.1"/>
    <property type="molecule type" value="Genomic_DNA"/>
</dbReference>
<feature type="compositionally biased region" description="Low complexity" evidence="1">
    <location>
        <begin position="30"/>
        <end position="41"/>
    </location>
</feature>
<protein>
    <submittedName>
        <fullName evidence="2">Uncharacterized protein</fullName>
    </submittedName>
</protein>
<feature type="region of interest" description="Disordered" evidence="1">
    <location>
        <begin position="83"/>
        <end position="102"/>
    </location>
</feature>
<organism evidence="2 3">
    <name type="scientific">Endocarpon pusillum</name>
    <dbReference type="NCBI Taxonomy" id="364733"/>
    <lineage>
        <taxon>Eukaryota</taxon>
        <taxon>Fungi</taxon>
        <taxon>Dikarya</taxon>
        <taxon>Ascomycota</taxon>
        <taxon>Pezizomycotina</taxon>
        <taxon>Eurotiomycetes</taxon>
        <taxon>Chaetothyriomycetidae</taxon>
        <taxon>Verrucariales</taxon>
        <taxon>Verrucariaceae</taxon>
        <taxon>Endocarpon</taxon>
    </lineage>
</organism>
<gene>
    <name evidence="2" type="ORF">GJ744_001017</name>
</gene>
<accession>A0A8H7DZS2</accession>
<feature type="compositionally biased region" description="Gly residues" evidence="1">
    <location>
        <begin position="16"/>
        <end position="29"/>
    </location>
</feature>
<proteinExistence type="predicted"/>